<sequence>MSGASHDHLQLGGGDGFPFRDELASLFAQRPGDGGMTGLLQQHTWPTSFIDYEAFVGELDDDVPPAAGPLLDEVKRELVVDCTTAGVGLSGGGGGGAAATVGPMTPNSMSVSSTSSEACGAGGAGGDEESAGKCKEEGDGDDGKEGSATTKGDAEGEDKNKKGAAGKGKGKGEKRPRQPRLAFAFMTKSEVDHLEDGYRWRKYGQKAVKNSPFPRYASCSLIFLLRRLNVYKLKI</sequence>
<reference evidence="8" key="2">
    <citation type="submission" date="2013-04" db="UniProtKB">
        <authorList>
            <consortium name="EnsemblPlants"/>
        </authorList>
    </citation>
    <scope>IDENTIFICATION</scope>
</reference>
<comment type="subcellular location">
    <subcellularLocation>
        <location evidence="1">Nucleus</location>
    </subcellularLocation>
</comment>
<evidence type="ECO:0000313" key="9">
    <source>
        <dbReference type="Proteomes" id="UP000006038"/>
    </source>
</evidence>
<dbReference type="HOGENOM" id="CLU_1181774_0_0_1"/>
<organism evidence="8">
    <name type="scientific">Oryza brachyantha</name>
    <name type="common">malo sina</name>
    <dbReference type="NCBI Taxonomy" id="4533"/>
    <lineage>
        <taxon>Eukaryota</taxon>
        <taxon>Viridiplantae</taxon>
        <taxon>Streptophyta</taxon>
        <taxon>Embryophyta</taxon>
        <taxon>Tracheophyta</taxon>
        <taxon>Spermatophyta</taxon>
        <taxon>Magnoliopsida</taxon>
        <taxon>Liliopsida</taxon>
        <taxon>Poales</taxon>
        <taxon>Poaceae</taxon>
        <taxon>BOP clade</taxon>
        <taxon>Oryzoideae</taxon>
        <taxon>Oryzeae</taxon>
        <taxon>Oryzinae</taxon>
        <taxon>Oryza</taxon>
    </lineage>
</organism>
<evidence type="ECO:0000256" key="6">
    <source>
        <dbReference type="SAM" id="MobiDB-lite"/>
    </source>
</evidence>
<keyword evidence="2" id="KW-0805">Transcription regulation</keyword>
<dbReference type="PANTHER" id="PTHR31221">
    <property type="entry name" value="WRKY TRANSCRIPTION FACTOR PROTEIN 1-RELATED"/>
    <property type="match status" value="1"/>
</dbReference>
<protein>
    <recommendedName>
        <fullName evidence="7">WRKY domain-containing protein</fullName>
    </recommendedName>
</protein>
<dbReference type="SMART" id="SM00774">
    <property type="entry name" value="WRKY"/>
    <property type="match status" value="1"/>
</dbReference>
<keyword evidence="3" id="KW-0238">DNA-binding</keyword>
<keyword evidence="4" id="KW-0804">Transcription</keyword>
<dbReference type="PROSITE" id="PS50811">
    <property type="entry name" value="WRKY"/>
    <property type="match status" value="1"/>
</dbReference>
<dbReference type="InterPro" id="IPR044810">
    <property type="entry name" value="WRKY_plant"/>
</dbReference>
<dbReference type="GO" id="GO:0005634">
    <property type="term" value="C:nucleus"/>
    <property type="evidence" value="ECO:0007669"/>
    <property type="project" value="UniProtKB-SubCell"/>
</dbReference>
<evidence type="ECO:0000256" key="5">
    <source>
        <dbReference type="ARBA" id="ARBA00023242"/>
    </source>
</evidence>
<evidence type="ECO:0000259" key="7">
    <source>
        <dbReference type="PROSITE" id="PS50811"/>
    </source>
</evidence>
<evidence type="ECO:0000256" key="2">
    <source>
        <dbReference type="ARBA" id="ARBA00023015"/>
    </source>
</evidence>
<dbReference type="eggNOG" id="ENOG502QQYS">
    <property type="taxonomic scope" value="Eukaryota"/>
</dbReference>
<evidence type="ECO:0000256" key="3">
    <source>
        <dbReference type="ARBA" id="ARBA00023125"/>
    </source>
</evidence>
<dbReference type="InterPro" id="IPR036576">
    <property type="entry name" value="WRKY_dom_sf"/>
</dbReference>
<proteinExistence type="predicted"/>
<feature type="compositionally biased region" description="Basic and acidic residues" evidence="6">
    <location>
        <begin position="130"/>
        <end position="145"/>
    </location>
</feature>
<accession>J3M9S5</accession>
<feature type="domain" description="WRKY" evidence="7">
    <location>
        <begin position="189"/>
        <end position="215"/>
    </location>
</feature>
<dbReference type="InterPro" id="IPR003657">
    <property type="entry name" value="WRKY_dom"/>
</dbReference>
<dbReference type="Pfam" id="PF03106">
    <property type="entry name" value="WRKY"/>
    <property type="match status" value="1"/>
</dbReference>
<dbReference type="STRING" id="4533.J3M9S5"/>
<dbReference type="AlphaFoldDB" id="J3M9S5"/>
<feature type="compositionally biased region" description="Low complexity" evidence="6">
    <location>
        <begin position="98"/>
        <end position="119"/>
    </location>
</feature>
<dbReference type="OMA" id="MSGASHH"/>
<name>J3M9S5_ORYBR</name>
<dbReference type="Gramene" id="OB05G33490.1">
    <property type="protein sequence ID" value="OB05G33490.1"/>
    <property type="gene ID" value="OB05G33490"/>
</dbReference>
<feature type="compositionally biased region" description="Basic and acidic residues" evidence="6">
    <location>
        <begin position="152"/>
        <end position="161"/>
    </location>
</feature>
<keyword evidence="9" id="KW-1185">Reference proteome</keyword>
<feature type="region of interest" description="Disordered" evidence="6">
    <location>
        <begin position="90"/>
        <end position="179"/>
    </location>
</feature>
<dbReference type="GO" id="GO:0003700">
    <property type="term" value="F:DNA-binding transcription factor activity"/>
    <property type="evidence" value="ECO:0007669"/>
    <property type="project" value="InterPro"/>
</dbReference>
<dbReference type="Gene3D" id="2.20.25.80">
    <property type="entry name" value="WRKY domain"/>
    <property type="match status" value="1"/>
</dbReference>
<evidence type="ECO:0000256" key="1">
    <source>
        <dbReference type="ARBA" id="ARBA00004123"/>
    </source>
</evidence>
<dbReference type="PANTHER" id="PTHR31221:SF363">
    <property type="entry name" value="OS05G0565900 PROTEIN"/>
    <property type="match status" value="1"/>
</dbReference>
<evidence type="ECO:0000313" key="8">
    <source>
        <dbReference type="EnsemblPlants" id="OB05G33490.1"/>
    </source>
</evidence>
<reference evidence="8" key="1">
    <citation type="journal article" date="2013" name="Nat. Commun.">
        <title>Whole-genome sequencing of Oryza brachyantha reveals mechanisms underlying Oryza genome evolution.</title>
        <authorList>
            <person name="Chen J."/>
            <person name="Huang Q."/>
            <person name="Gao D."/>
            <person name="Wang J."/>
            <person name="Lang Y."/>
            <person name="Liu T."/>
            <person name="Li B."/>
            <person name="Bai Z."/>
            <person name="Luis Goicoechea J."/>
            <person name="Liang C."/>
            <person name="Chen C."/>
            <person name="Zhang W."/>
            <person name="Sun S."/>
            <person name="Liao Y."/>
            <person name="Zhang X."/>
            <person name="Yang L."/>
            <person name="Song C."/>
            <person name="Wang M."/>
            <person name="Shi J."/>
            <person name="Liu G."/>
            <person name="Liu J."/>
            <person name="Zhou H."/>
            <person name="Zhou W."/>
            <person name="Yu Q."/>
            <person name="An N."/>
            <person name="Chen Y."/>
            <person name="Cai Q."/>
            <person name="Wang B."/>
            <person name="Liu B."/>
            <person name="Min J."/>
            <person name="Huang Y."/>
            <person name="Wu H."/>
            <person name="Li Z."/>
            <person name="Zhang Y."/>
            <person name="Yin Y."/>
            <person name="Song W."/>
            <person name="Jiang J."/>
            <person name="Jackson S.A."/>
            <person name="Wing R.A."/>
            <person name="Wang J."/>
            <person name="Chen M."/>
        </authorList>
    </citation>
    <scope>NUCLEOTIDE SEQUENCE [LARGE SCALE GENOMIC DNA]</scope>
    <source>
        <strain evidence="8">cv. IRGC 101232</strain>
    </source>
</reference>
<dbReference type="GO" id="GO:0043565">
    <property type="term" value="F:sequence-specific DNA binding"/>
    <property type="evidence" value="ECO:0007669"/>
    <property type="project" value="InterPro"/>
</dbReference>
<dbReference type="Proteomes" id="UP000006038">
    <property type="component" value="Chromosome 5"/>
</dbReference>
<evidence type="ECO:0000256" key="4">
    <source>
        <dbReference type="ARBA" id="ARBA00023163"/>
    </source>
</evidence>
<dbReference type="EnsemblPlants" id="OB05G33490.1">
    <property type="protein sequence ID" value="OB05G33490.1"/>
    <property type="gene ID" value="OB05G33490"/>
</dbReference>
<keyword evidence="5" id="KW-0539">Nucleus</keyword>
<dbReference type="SUPFAM" id="SSF118290">
    <property type="entry name" value="WRKY DNA-binding domain"/>
    <property type="match status" value="1"/>
</dbReference>